<reference evidence="2" key="1">
    <citation type="submission" date="2022-11" db="EMBL/GenBank/DDBJ databases">
        <authorList>
            <person name="Mifsud CO J."/>
            <person name="Holmes C E."/>
            <person name="Gallagher V R."/>
            <person name="Geoghegan L J."/>
        </authorList>
    </citation>
    <scope>NUCLEOTIDE SEQUENCE</scope>
</reference>
<protein>
    <submittedName>
        <fullName evidence="2">Triple gene block protein 3</fullName>
    </submittedName>
</protein>
<accession>A0A9C7LLP1</accession>
<organism evidence="2">
    <name type="scientific">Fern benyvirus</name>
    <dbReference type="NCBI Taxonomy" id="2933169"/>
    <lineage>
        <taxon>Viruses</taxon>
        <taxon>Riboviria</taxon>
        <taxon>Orthornavirae</taxon>
        <taxon>Kitrinoviricota</taxon>
        <taxon>Alsuviricetes</taxon>
        <taxon>Hepelivirales</taxon>
        <taxon>Benyviridae</taxon>
    </lineage>
</organism>
<gene>
    <name evidence="2" type="primary">triple gene block protein 3</name>
</gene>
<dbReference type="EMBL" id="OX380448">
    <property type="protein sequence ID" value="CAI5383957.1"/>
    <property type="molecule type" value="Genomic_RNA"/>
</dbReference>
<keyword evidence="1" id="KW-0812">Transmembrane</keyword>
<evidence type="ECO:0000313" key="2">
    <source>
        <dbReference type="EMBL" id="CAI5383957.1"/>
    </source>
</evidence>
<feature type="transmembrane region" description="Helical" evidence="1">
    <location>
        <begin position="106"/>
        <end position="133"/>
    </location>
</feature>
<evidence type="ECO:0000256" key="1">
    <source>
        <dbReference type="SAM" id="Phobius"/>
    </source>
</evidence>
<keyword evidence="1" id="KW-1133">Transmembrane helix</keyword>
<proteinExistence type="predicted"/>
<keyword evidence="1" id="KW-0472">Membrane</keyword>
<sequence length="141" mass="15660">MPLIKFDVGDVCKWVLLSLALYCAVTVYVEKTQETPVIGHKMAHMPNGGFYVNRAEFVAVRPADSYDAARFDLLSSDLLREFVTAQQGNGPFGFADVIASGSISDYYIFVSGFLGVCFYVVCFLALILGYKFALLWCNTIR</sequence>
<name>A0A9C7LLP1_9VIRU</name>